<dbReference type="CDD" id="cd01920">
    <property type="entry name" value="cyclophilin_EcCYP_like"/>
    <property type="match status" value="1"/>
</dbReference>
<keyword evidence="4 5" id="KW-0413">Isomerase</keyword>
<dbReference type="PIRSF" id="PIRSF001467">
    <property type="entry name" value="Peptidylpro_ismrse"/>
    <property type="match status" value="1"/>
</dbReference>
<dbReference type="PRINTS" id="PR00153">
    <property type="entry name" value="CSAPPISMRASE"/>
</dbReference>
<evidence type="ECO:0000256" key="5">
    <source>
        <dbReference type="RuleBase" id="RU363019"/>
    </source>
</evidence>
<dbReference type="PROSITE" id="PS00170">
    <property type="entry name" value="CSA_PPIASE_1"/>
    <property type="match status" value="1"/>
</dbReference>
<evidence type="ECO:0000313" key="7">
    <source>
        <dbReference type="EMBL" id="QGT78457.1"/>
    </source>
</evidence>
<proteinExistence type="inferred from homology"/>
<dbReference type="PANTHER" id="PTHR43246">
    <property type="entry name" value="PEPTIDYL-PROLYL CIS-TRANS ISOMERASE CYP38, CHLOROPLASTIC"/>
    <property type="match status" value="1"/>
</dbReference>
<comment type="catalytic activity">
    <reaction evidence="5">
        <text>[protein]-peptidylproline (omega=180) = [protein]-peptidylproline (omega=0)</text>
        <dbReference type="Rhea" id="RHEA:16237"/>
        <dbReference type="Rhea" id="RHEA-COMP:10747"/>
        <dbReference type="Rhea" id="RHEA-COMP:10748"/>
        <dbReference type="ChEBI" id="CHEBI:83833"/>
        <dbReference type="ChEBI" id="CHEBI:83834"/>
        <dbReference type="EC" id="5.2.1.8"/>
    </reaction>
</comment>
<dbReference type="Gene3D" id="2.40.100.10">
    <property type="entry name" value="Cyclophilin-like"/>
    <property type="match status" value="1"/>
</dbReference>
<dbReference type="InterPro" id="IPR024936">
    <property type="entry name" value="Cyclophilin-type_PPIase"/>
</dbReference>
<dbReference type="GO" id="GO:0003755">
    <property type="term" value="F:peptidyl-prolyl cis-trans isomerase activity"/>
    <property type="evidence" value="ECO:0007669"/>
    <property type="project" value="UniProtKB-UniRule"/>
</dbReference>
<evidence type="ECO:0000256" key="3">
    <source>
        <dbReference type="ARBA" id="ARBA00023110"/>
    </source>
</evidence>
<dbReference type="Pfam" id="PF00160">
    <property type="entry name" value="Pro_isomerase"/>
    <property type="match status" value="1"/>
</dbReference>
<dbReference type="PROSITE" id="PS50072">
    <property type="entry name" value="CSA_PPIASE_2"/>
    <property type="match status" value="1"/>
</dbReference>
<accession>A0A6I6D2R4</accession>
<feature type="domain" description="PPIase cyclophilin-type" evidence="6">
    <location>
        <begin position="14"/>
        <end position="168"/>
    </location>
</feature>
<dbReference type="InterPro" id="IPR002130">
    <property type="entry name" value="Cyclophilin-type_PPIase_dom"/>
</dbReference>
<sequence>MSDIKSKIRFSTRLGDIEIGLYDDKAPKTVENILAYVDSGHFAGTTFHRVIPGFVVQGGGLTPEMEQKATRAPIENEANNGLKNKRGTLSMARTPDPHSATSQFFINLADNAFLDFSSETPQGWGYAVFGEVINGMDVVDKMATLQTGSRYGHQDVPVDDVLIDKAERID</sequence>
<reference evidence="7 8" key="1">
    <citation type="submission" date="2019-11" db="EMBL/GenBank/DDBJ databases">
        <authorList>
            <person name="Zhang J."/>
            <person name="Sun C."/>
        </authorList>
    </citation>
    <scope>NUCLEOTIDE SEQUENCE [LARGE SCALE GENOMIC DNA]</scope>
    <source>
        <strain evidence="8">sp2</strain>
    </source>
</reference>
<protein>
    <recommendedName>
        <fullName evidence="5">Peptidyl-prolyl cis-trans isomerase</fullName>
        <shortName evidence="5">PPIase</shortName>
        <ecNumber evidence="5">5.2.1.8</ecNumber>
    </recommendedName>
</protein>
<dbReference type="InterPro" id="IPR020892">
    <property type="entry name" value="Cyclophilin-type_PPIase_CS"/>
</dbReference>
<keyword evidence="8" id="KW-1185">Reference proteome</keyword>
<keyword evidence="3 5" id="KW-0697">Rotamase</keyword>
<dbReference type="RefSeq" id="WP_136866198.1">
    <property type="nucleotide sequence ID" value="NZ_CP046415.1"/>
</dbReference>
<evidence type="ECO:0000256" key="1">
    <source>
        <dbReference type="ARBA" id="ARBA00002388"/>
    </source>
</evidence>
<dbReference type="InterPro" id="IPR044665">
    <property type="entry name" value="E_coli_cyclophilin_A-like"/>
</dbReference>
<evidence type="ECO:0000256" key="4">
    <source>
        <dbReference type="ARBA" id="ARBA00023235"/>
    </source>
</evidence>
<dbReference type="EC" id="5.2.1.8" evidence="5"/>
<gene>
    <name evidence="7" type="ORF">GM160_05825</name>
</gene>
<dbReference type="Proteomes" id="UP000427716">
    <property type="component" value="Chromosome"/>
</dbReference>
<dbReference type="EMBL" id="CP046415">
    <property type="protein sequence ID" value="QGT78457.1"/>
    <property type="molecule type" value="Genomic_DNA"/>
</dbReference>
<comment type="function">
    <text evidence="1 5">PPIases accelerate the folding of proteins. It catalyzes the cis-trans isomerization of proline imidic peptide bonds in oligopeptides.</text>
</comment>
<dbReference type="AlphaFoldDB" id="A0A6I6D2R4"/>
<dbReference type="KEGG" id="ghl:GM160_05825"/>
<organism evidence="7 8">
    <name type="scientific">Guyparkeria halophila</name>
    <dbReference type="NCBI Taxonomy" id="47960"/>
    <lineage>
        <taxon>Bacteria</taxon>
        <taxon>Pseudomonadati</taxon>
        <taxon>Pseudomonadota</taxon>
        <taxon>Gammaproteobacteria</taxon>
        <taxon>Chromatiales</taxon>
        <taxon>Thioalkalibacteraceae</taxon>
        <taxon>Guyparkeria</taxon>
    </lineage>
</organism>
<evidence type="ECO:0000259" key="6">
    <source>
        <dbReference type="PROSITE" id="PS50072"/>
    </source>
</evidence>
<evidence type="ECO:0000313" key="8">
    <source>
        <dbReference type="Proteomes" id="UP000427716"/>
    </source>
</evidence>
<comment type="similarity">
    <text evidence="2 5">Belongs to the cyclophilin-type PPIase family.</text>
</comment>
<name>A0A6I6D2R4_9GAMM</name>
<dbReference type="SUPFAM" id="SSF50891">
    <property type="entry name" value="Cyclophilin-like"/>
    <property type="match status" value="1"/>
</dbReference>
<dbReference type="InterPro" id="IPR029000">
    <property type="entry name" value="Cyclophilin-like_dom_sf"/>
</dbReference>
<evidence type="ECO:0000256" key="2">
    <source>
        <dbReference type="ARBA" id="ARBA00007365"/>
    </source>
</evidence>
<dbReference type="GO" id="GO:0006457">
    <property type="term" value="P:protein folding"/>
    <property type="evidence" value="ECO:0007669"/>
    <property type="project" value="InterPro"/>
</dbReference>